<keyword evidence="2" id="KW-0547">Nucleotide-binding</keyword>
<evidence type="ECO:0000313" key="4">
    <source>
        <dbReference type="EMBL" id="MBB6428451.1"/>
    </source>
</evidence>
<dbReference type="AlphaFoldDB" id="A0A7X0H5E6"/>
<dbReference type="CDD" id="cd02194">
    <property type="entry name" value="ThiL"/>
    <property type="match status" value="1"/>
</dbReference>
<dbReference type="GO" id="GO:0000287">
    <property type="term" value="F:magnesium ion binding"/>
    <property type="evidence" value="ECO:0007669"/>
    <property type="project" value="UniProtKB-UniRule"/>
</dbReference>
<dbReference type="Proteomes" id="UP000541810">
    <property type="component" value="Unassembled WGS sequence"/>
</dbReference>
<dbReference type="EC" id="2.7.4.16" evidence="2"/>
<feature type="binding site" evidence="2">
    <location>
        <position position="28"/>
    </location>
    <ligand>
        <name>Mg(2+)</name>
        <dbReference type="ChEBI" id="CHEBI:18420"/>
        <label>4</label>
    </ligand>
</feature>
<comment type="miscellaneous">
    <text evidence="2">Reaction mechanism of ThiL seems to utilize a direct, inline transfer of the gamma-phosphate of ATP to TMP rather than a phosphorylated enzyme intermediate.</text>
</comment>
<feature type="binding site" evidence="2">
    <location>
        <position position="207"/>
    </location>
    <ligand>
        <name>ATP</name>
        <dbReference type="ChEBI" id="CHEBI:30616"/>
    </ligand>
</feature>
<sequence>MRENDLLQHVYAGNTALPDAVTIPPGDDMGAITFGDRSLLVAVDQVADGVHFDLANTPLAKVGRKAITRNLSDIAAMAAKPTAAVVAACLPRDFGEANATALFNAMRDTAQTYSCPLIGGDTAIWDGKLLLSVTVFAEPWRDAEDQPIAPVERTGAQPGDAIYVTGELGHSFPTGHHLDFEPRIELARELVLASGGATRPTAMIDLSDGIAQDLPRLVEHAELQMRILPLRQGESVDGREPWQHALGDGEDYELLFTAPADAVIPHAFGHDEDESKHVLITRIGTVTDAGGIVVVTPEGESLALDQADAKGWEHTA</sequence>
<dbReference type="Pfam" id="PF00586">
    <property type="entry name" value="AIRS"/>
    <property type="match status" value="1"/>
</dbReference>
<comment type="similarity">
    <text evidence="2">Belongs to the thiamine-monophosphate kinase family.</text>
</comment>
<dbReference type="InterPro" id="IPR016188">
    <property type="entry name" value="PurM-like_N"/>
</dbReference>
<feature type="binding site" evidence="2">
    <location>
        <position position="73"/>
    </location>
    <ligand>
        <name>Mg(2+)</name>
        <dbReference type="ChEBI" id="CHEBI:18420"/>
        <label>2</label>
    </ligand>
</feature>
<feature type="binding site" evidence="2">
    <location>
        <position position="44"/>
    </location>
    <ligand>
        <name>Mg(2+)</name>
        <dbReference type="ChEBI" id="CHEBI:18420"/>
        <label>2</label>
    </ligand>
</feature>
<dbReference type="SUPFAM" id="SSF56042">
    <property type="entry name" value="PurM C-terminal domain-like"/>
    <property type="match status" value="1"/>
</dbReference>
<dbReference type="GO" id="GO:0009229">
    <property type="term" value="P:thiamine diphosphate biosynthetic process"/>
    <property type="evidence" value="ECO:0007669"/>
    <property type="project" value="UniProtKB-UniRule"/>
</dbReference>
<comment type="pathway">
    <text evidence="2">Cofactor biosynthesis; thiamine diphosphate biosynthesis; thiamine diphosphate from thiamine phosphate: step 1/1.</text>
</comment>
<dbReference type="InterPro" id="IPR006283">
    <property type="entry name" value="ThiL-like"/>
</dbReference>
<evidence type="ECO:0000259" key="3">
    <source>
        <dbReference type="Pfam" id="PF00586"/>
    </source>
</evidence>
<feature type="binding site" evidence="2">
    <location>
        <position position="205"/>
    </location>
    <ligand>
        <name>Mg(2+)</name>
        <dbReference type="ChEBI" id="CHEBI:18420"/>
        <label>3</label>
    </ligand>
</feature>
<evidence type="ECO:0000256" key="2">
    <source>
        <dbReference type="HAMAP-Rule" id="MF_02128"/>
    </source>
</evidence>
<keyword evidence="5" id="KW-1185">Reference proteome</keyword>
<comment type="function">
    <text evidence="2">Catalyzes the ATP-dependent phosphorylation of thiamine-monophosphate (TMP) to form thiamine-pyrophosphate (TPP), the active form of vitamin B1.</text>
</comment>
<organism evidence="4 5">
    <name type="scientific">Algisphaera agarilytica</name>
    <dbReference type="NCBI Taxonomy" id="1385975"/>
    <lineage>
        <taxon>Bacteria</taxon>
        <taxon>Pseudomonadati</taxon>
        <taxon>Planctomycetota</taxon>
        <taxon>Phycisphaerae</taxon>
        <taxon>Phycisphaerales</taxon>
        <taxon>Phycisphaeraceae</taxon>
        <taxon>Algisphaera</taxon>
    </lineage>
</organism>
<feature type="binding site" evidence="2">
    <location>
        <position position="73"/>
    </location>
    <ligand>
        <name>Mg(2+)</name>
        <dbReference type="ChEBI" id="CHEBI:18420"/>
        <label>3</label>
    </ligand>
</feature>
<feature type="binding site" evidence="2">
    <location>
        <position position="121"/>
    </location>
    <ligand>
        <name>Mg(2+)</name>
        <dbReference type="ChEBI" id="CHEBI:18420"/>
        <label>1</label>
    </ligand>
</feature>
<feature type="binding site" evidence="2">
    <location>
        <position position="208"/>
    </location>
    <ligand>
        <name>Mg(2+)</name>
        <dbReference type="ChEBI" id="CHEBI:18420"/>
        <label>5</label>
    </ligand>
</feature>
<feature type="binding site" evidence="2">
    <location>
        <position position="73"/>
    </location>
    <ligand>
        <name>Mg(2+)</name>
        <dbReference type="ChEBI" id="CHEBI:18420"/>
        <label>4</label>
    </ligand>
</feature>
<keyword evidence="2" id="KW-0479">Metal-binding</keyword>
<feature type="domain" description="PurM-like N-terminal" evidence="3">
    <location>
        <begin position="26"/>
        <end position="136"/>
    </location>
</feature>
<keyword evidence="1 2" id="KW-0784">Thiamine biosynthesis</keyword>
<feature type="binding site" evidence="2">
    <location>
        <begin position="120"/>
        <end position="121"/>
    </location>
    <ligand>
        <name>ATP</name>
        <dbReference type="ChEBI" id="CHEBI:30616"/>
    </ligand>
</feature>
<dbReference type="PANTHER" id="PTHR30270:SF0">
    <property type="entry name" value="THIAMINE-MONOPHOSPHATE KINASE"/>
    <property type="match status" value="1"/>
</dbReference>
<proteinExistence type="inferred from homology"/>
<name>A0A7X0H5E6_9BACT</name>
<feature type="binding site" evidence="2">
    <location>
        <position position="51"/>
    </location>
    <ligand>
        <name>substrate</name>
    </ligand>
</feature>
<feature type="binding site" evidence="2">
    <location>
        <position position="44"/>
    </location>
    <ligand>
        <name>Mg(2+)</name>
        <dbReference type="ChEBI" id="CHEBI:18420"/>
        <label>1</label>
    </ligand>
</feature>
<dbReference type="SUPFAM" id="SSF55326">
    <property type="entry name" value="PurM N-terminal domain-like"/>
    <property type="match status" value="1"/>
</dbReference>
<feature type="binding site" evidence="2">
    <location>
        <position position="250"/>
    </location>
    <ligand>
        <name>substrate</name>
    </ligand>
</feature>
<keyword evidence="2 4" id="KW-0418">Kinase</keyword>
<comment type="caution">
    <text evidence="2">Lacks conserved residue(s) required for the propagation of feature annotation.</text>
</comment>
<dbReference type="InterPro" id="IPR036676">
    <property type="entry name" value="PurM-like_C_sf"/>
</dbReference>
<reference evidence="4 5" key="1">
    <citation type="submission" date="2020-08" db="EMBL/GenBank/DDBJ databases">
        <title>Genomic Encyclopedia of Type Strains, Phase IV (KMG-IV): sequencing the most valuable type-strain genomes for metagenomic binning, comparative biology and taxonomic classification.</title>
        <authorList>
            <person name="Goeker M."/>
        </authorList>
    </citation>
    <scope>NUCLEOTIDE SEQUENCE [LARGE SCALE GENOMIC DNA]</scope>
    <source>
        <strain evidence="4 5">DSM 103725</strain>
    </source>
</reference>
<keyword evidence="2" id="KW-0067">ATP-binding</keyword>
<feature type="binding site" evidence="2">
    <location>
        <position position="28"/>
    </location>
    <ligand>
        <name>Mg(2+)</name>
        <dbReference type="ChEBI" id="CHEBI:18420"/>
        <label>3</label>
    </ligand>
</feature>
<dbReference type="PANTHER" id="PTHR30270">
    <property type="entry name" value="THIAMINE-MONOPHOSPHATE KINASE"/>
    <property type="match status" value="1"/>
</dbReference>
<dbReference type="PIRSF" id="PIRSF005303">
    <property type="entry name" value="Thiam_monoph_kin"/>
    <property type="match status" value="1"/>
</dbReference>
<dbReference type="HAMAP" id="MF_02128">
    <property type="entry name" value="TMP_kinase"/>
    <property type="match status" value="1"/>
</dbReference>
<dbReference type="GO" id="GO:0009030">
    <property type="term" value="F:thiamine-phosphate kinase activity"/>
    <property type="evidence" value="ECO:0007669"/>
    <property type="project" value="UniProtKB-UniRule"/>
</dbReference>
<dbReference type="RefSeq" id="WP_184675600.1">
    <property type="nucleotide sequence ID" value="NZ_JACHGY010000001.1"/>
</dbReference>
<keyword evidence="2 4" id="KW-0808">Transferase</keyword>
<dbReference type="Gene3D" id="3.30.1330.10">
    <property type="entry name" value="PurM-like, N-terminal domain"/>
    <property type="match status" value="1"/>
</dbReference>
<dbReference type="GO" id="GO:0009228">
    <property type="term" value="P:thiamine biosynthetic process"/>
    <property type="evidence" value="ECO:0007669"/>
    <property type="project" value="UniProtKB-KW"/>
</dbReference>
<evidence type="ECO:0000256" key="1">
    <source>
        <dbReference type="ARBA" id="ARBA00022977"/>
    </source>
</evidence>
<keyword evidence="2" id="KW-0460">Magnesium</keyword>
<dbReference type="GO" id="GO:0005524">
    <property type="term" value="F:ATP binding"/>
    <property type="evidence" value="ECO:0007669"/>
    <property type="project" value="UniProtKB-UniRule"/>
</dbReference>
<dbReference type="Gene3D" id="3.90.650.10">
    <property type="entry name" value="PurM-like C-terminal domain"/>
    <property type="match status" value="1"/>
</dbReference>
<feature type="binding site" evidence="2">
    <location>
        <position position="153"/>
    </location>
    <ligand>
        <name>ATP</name>
        <dbReference type="ChEBI" id="CHEBI:30616"/>
    </ligand>
</feature>
<feature type="binding site" evidence="2">
    <location>
        <position position="312"/>
    </location>
    <ligand>
        <name>substrate</name>
    </ligand>
</feature>
<dbReference type="InterPro" id="IPR036921">
    <property type="entry name" value="PurM-like_N_sf"/>
</dbReference>
<dbReference type="UniPathway" id="UPA00060">
    <property type="reaction ID" value="UER00142"/>
</dbReference>
<protein>
    <recommendedName>
        <fullName evidence="2">Thiamine-monophosphate kinase</fullName>
        <shortName evidence="2">TMP kinase</shortName>
        <shortName evidence="2">Thiamine-phosphate kinase</shortName>
        <ecNumber evidence="2">2.7.4.16</ecNumber>
    </recommendedName>
</protein>
<accession>A0A7X0H5E6</accession>
<comment type="caution">
    <text evidence="4">The sequence shown here is derived from an EMBL/GenBank/DDBJ whole genome shotgun (WGS) entry which is preliminary data.</text>
</comment>
<comment type="catalytic activity">
    <reaction evidence="2">
        <text>thiamine phosphate + ATP = thiamine diphosphate + ADP</text>
        <dbReference type="Rhea" id="RHEA:15913"/>
        <dbReference type="ChEBI" id="CHEBI:30616"/>
        <dbReference type="ChEBI" id="CHEBI:37575"/>
        <dbReference type="ChEBI" id="CHEBI:58937"/>
        <dbReference type="ChEBI" id="CHEBI:456216"/>
        <dbReference type="EC" id="2.7.4.16"/>
    </reaction>
</comment>
<gene>
    <name evidence="2" type="primary">thiL</name>
    <name evidence="4" type="ORF">HNQ40_000257</name>
</gene>
<evidence type="ECO:0000313" key="5">
    <source>
        <dbReference type="Proteomes" id="UP000541810"/>
    </source>
</evidence>
<dbReference type="EMBL" id="JACHGY010000001">
    <property type="protein sequence ID" value="MBB6428451.1"/>
    <property type="molecule type" value="Genomic_DNA"/>
</dbReference>